<dbReference type="InterPro" id="IPR027417">
    <property type="entry name" value="P-loop_NTPase"/>
</dbReference>
<reference evidence="1" key="2">
    <citation type="submission" date="2022-06" db="UniProtKB">
        <authorList>
            <consortium name="EnsemblMetazoa"/>
        </authorList>
    </citation>
    <scope>IDENTIFICATION</scope>
</reference>
<dbReference type="Gene3D" id="3.40.50.300">
    <property type="entry name" value="P-loop containing nucleotide triphosphate hydrolases"/>
    <property type="match status" value="1"/>
</dbReference>
<dbReference type="PANTHER" id="PTHR12755:SF6">
    <property type="entry name" value="POLYRIBONUCLEOTIDE 5'-HYDROXYL-KINASE CLP1"/>
    <property type="match status" value="1"/>
</dbReference>
<name>A0A8R2NJF0_ACYPI</name>
<dbReference type="OrthoDB" id="258143at2759"/>
<evidence type="ECO:0000313" key="1">
    <source>
        <dbReference type="EnsemblMetazoa" id="XP_029341196.1"/>
    </source>
</evidence>
<evidence type="ECO:0000313" key="2">
    <source>
        <dbReference type="Proteomes" id="UP000007819"/>
    </source>
</evidence>
<dbReference type="KEGG" id="api:100167608"/>
<protein>
    <submittedName>
        <fullName evidence="1">Uncharacterized protein</fullName>
    </submittedName>
</protein>
<sequence>MAEVIHQQMNENPRNVLFNLHASLEQLREKEKIRGPVTMLVGPTDVDKSTLCRILLNYSAQMNALDIDSSMSIWIRVRNKYQFQEQLIVERSYKFRLKGRKARIREFFYGNPRNVLHPHTCVVRSSDIKVYRIGAPSIPNPLKPLDMQKTN</sequence>
<dbReference type="GO" id="GO:0051731">
    <property type="term" value="F:polynucleotide 5'-hydroxyl-kinase activity"/>
    <property type="evidence" value="ECO:0007669"/>
    <property type="project" value="InterPro"/>
</dbReference>
<dbReference type="InterPro" id="IPR045116">
    <property type="entry name" value="Clp1/Grc3"/>
</dbReference>
<dbReference type="GeneID" id="100167608"/>
<dbReference type="GO" id="GO:0005634">
    <property type="term" value="C:nucleus"/>
    <property type="evidence" value="ECO:0007669"/>
    <property type="project" value="TreeGrafter"/>
</dbReference>
<organism evidence="1 2">
    <name type="scientific">Acyrthosiphon pisum</name>
    <name type="common">Pea aphid</name>
    <dbReference type="NCBI Taxonomy" id="7029"/>
    <lineage>
        <taxon>Eukaryota</taxon>
        <taxon>Metazoa</taxon>
        <taxon>Ecdysozoa</taxon>
        <taxon>Arthropoda</taxon>
        <taxon>Hexapoda</taxon>
        <taxon>Insecta</taxon>
        <taxon>Pterygota</taxon>
        <taxon>Neoptera</taxon>
        <taxon>Paraneoptera</taxon>
        <taxon>Hemiptera</taxon>
        <taxon>Sternorrhyncha</taxon>
        <taxon>Aphidomorpha</taxon>
        <taxon>Aphidoidea</taxon>
        <taxon>Aphididae</taxon>
        <taxon>Macrosiphini</taxon>
        <taxon>Acyrthosiphon</taxon>
    </lineage>
</organism>
<proteinExistence type="predicted"/>
<reference evidence="2" key="1">
    <citation type="submission" date="2010-06" db="EMBL/GenBank/DDBJ databases">
        <authorList>
            <person name="Jiang H."/>
            <person name="Abraham K."/>
            <person name="Ali S."/>
            <person name="Alsbrooks S.L."/>
            <person name="Anim B.N."/>
            <person name="Anosike U.S."/>
            <person name="Attaway T."/>
            <person name="Bandaranaike D.P."/>
            <person name="Battles P.K."/>
            <person name="Bell S.N."/>
            <person name="Bell A.V."/>
            <person name="Beltran B."/>
            <person name="Bickham C."/>
            <person name="Bustamante Y."/>
            <person name="Caleb T."/>
            <person name="Canada A."/>
            <person name="Cardenas V."/>
            <person name="Carter K."/>
            <person name="Chacko J."/>
            <person name="Chandrabose M.N."/>
            <person name="Chavez D."/>
            <person name="Chavez A."/>
            <person name="Chen L."/>
            <person name="Chu H.-S."/>
            <person name="Claassen K.J."/>
            <person name="Cockrell R."/>
            <person name="Collins M."/>
            <person name="Cooper J.A."/>
            <person name="Cree A."/>
            <person name="Curry S.M."/>
            <person name="Da Y."/>
            <person name="Dao M.D."/>
            <person name="Das B."/>
            <person name="Davila M.-L."/>
            <person name="Davy-Carroll L."/>
            <person name="Denson S."/>
            <person name="Dinh H."/>
            <person name="Ebong V.E."/>
            <person name="Edwards J.R."/>
            <person name="Egan A."/>
            <person name="El-Daye J."/>
            <person name="Escobedo L."/>
            <person name="Fernandez S."/>
            <person name="Fernando P.R."/>
            <person name="Flagg N."/>
            <person name="Forbes L.D."/>
            <person name="Fowler R.G."/>
            <person name="Fu Q."/>
            <person name="Gabisi R.A."/>
            <person name="Ganer J."/>
            <person name="Garbino Pronczuk A."/>
            <person name="Garcia R.M."/>
            <person name="Garner T."/>
            <person name="Garrett T.E."/>
            <person name="Gonzalez D.A."/>
            <person name="Hamid H."/>
            <person name="Hawkins E.S."/>
            <person name="Hirani K."/>
            <person name="Hogues M.E."/>
            <person name="Hollins B."/>
            <person name="Hsiao C.-H."/>
            <person name="Jabil R."/>
            <person name="James M.L."/>
            <person name="Jhangiani S.N."/>
            <person name="Johnson B."/>
            <person name="Johnson Q."/>
            <person name="Joshi V."/>
            <person name="Kalu J.B."/>
            <person name="Kam C."/>
            <person name="Kashfia A."/>
            <person name="Keebler J."/>
            <person name="Kisamo H."/>
            <person name="Kovar C.L."/>
            <person name="Lago L.A."/>
            <person name="Lai C.-Y."/>
            <person name="Laidlaw J."/>
            <person name="Lara F."/>
            <person name="Le T.-K."/>
            <person name="Lee S.L."/>
            <person name="Legall F.H."/>
            <person name="Lemon S.J."/>
            <person name="Lewis L.R."/>
            <person name="Li B."/>
            <person name="Liu Y."/>
            <person name="Liu Y.-S."/>
            <person name="Lopez J."/>
            <person name="Lozado R.J."/>
            <person name="Lu J."/>
            <person name="Madu R.C."/>
            <person name="Maheshwari M."/>
            <person name="Maheshwari R."/>
            <person name="Malloy K."/>
            <person name="Martinez E."/>
            <person name="Mathew T."/>
            <person name="Mercado I.C."/>
            <person name="Mercado C."/>
            <person name="Meyer B."/>
            <person name="Montgomery K."/>
            <person name="Morgan M.B."/>
            <person name="Munidasa M."/>
            <person name="Nazareth L.V."/>
            <person name="Nelson J."/>
            <person name="Ng B.M."/>
            <person name="Nguyen N.B."/>
            <person name="Nguyen P.Q."/>
            <person name="Nguyen T."/>
            <person name="Obregon M."/>
            <person name="Okwuonu G.O."/>
            <person name="Onwere C.G."/>
            <person name="Orozco G."/>
            <person name="Parra A."/>
            <person name="Patel S."/>
            <person name="Patil S."/>
            <person name="Perez A."/>
            <person name="Perez Y."/>
            <person name="Pham C."/>
            <person name="Primus E.L."/>
            <person name="Pu L.-L."/>
            <person name="Puazo M."/>
            <person name="Qin X."/>
            <person name="Quiroz J.B."/>
            <person name="Reese J."/>
            <person name="Richards S."/>
            <person name="Rives C.M."/>
            <person name="Robberts R."/>
            <person name="Ruiz S.J."/>
            <person name="Ruiz M.J."/>
            <person name="Santibanez J."/>
            <person name="Schneider B.W."/>
            <person name="Sisson I."/>
            <person name="Smith M."/>
            <person name="Sodergren E."/>
            <person name="Song X.-Z."/>
            <person name="Song B.B."/>
            <person name="Summersgill H."/>
            <person name="Thelus R."/>
            <person name="Thornton R.D."/>
            <person name="Trejos Z.Y."/>
            <person name="Usmani K."/>
            <person name="Vattathil S."/>
            <person name="Villasana D."/>
            <person name="Walker D.L."/>
            <person name="Wang S."/>
            <person name="Wang K."/>
            <person name="White C.S."/>
            <person name="Williams A.C."/>
            <person name="Williamson J."/>
            <person name="Wilson K."/>
            <person name="Woghiren I.O."/>
            <person name="Woodworth J.R."/>
            <person name="Worley K.C."/>
            <person name="Wright R.A."/>
            <person name="Wu W."/>
            <person name="Young L."/>
            <person name="Zhang L."/>
            <person name="Zhang J."/>
            <person name="Zhu Y."/>
            <person name="Muzny D.M."/>
            <person name="Weinstock G."/>
            <person name="Gibbs R.A."/>
        </authorList>
    </citation>
    <scope>NUCLEOTIDE SEQUENCE [LARGE SCALE GENOMIC DNA]</scope>
    <source>
        <strain evidence="2">LSR1</strain>
    </source>
</reference>
<keyword evidence="2" id="KW-1185">Reference proteome</keyword>
<dbReference type="RefSeq" id="XP_029341196.1">
    <property type="nucleotide sequence ID" value="XM_029485336.1"/>
</dbReference>
<accession>A0A8R2NJF0</accession>
<dbReference type="GO" id="GO:0006388">
    <property type="term" value="P:tRNA splicing, via endonucleolytic cleavage and ligation"/>
    <property type="evidence" value="ECO:0007669"/>
    <property type="project" value="TreeGrafter"/>
</dbReference>
<dbReference type="PANTHER" id="PTHR12755">
    <property type="entry name" value="CLEAVAGE/POLYADENYLATION FACTOR IA SUBUNIT CLP1P"/>
    <property type="match status" value="1"/>
</dbReference>
<dbReference type="Proteomes" id="UP000007819">
    <property type="component" value="Chromosome X"/>
</dbReference>
<dbReference type="EnsemblMetazoa" id="XM_029485336.1">
    <property type="protein sequence ID" value="XP_029341196.1"/>
    <property type="gene ID" value="LOC100167608"/>
</dbReference>
<dbReference type="AlphaFoldDB" id="A0A8R2NJF0"/>